<evidence type="ECO:0000259" key="3">
    <source>
        <dbReference type="Pfam" id="PF25473"/>
    </source>
</evidence>
<feature type="domain" description="Matrix-remodeling-associated protein 7 helical" evidence="3">
    <location>
        <begin position="121"/>
        <end position="181"/>
    </location>
</feature>
<feature type="compositionally biased region" description="Basic and acidic residues" evidence="1">
    <location>
        <begin position="29"/>
        <end position="38"/>
    </location>
</feature>
<evidence type="ECO:0000256" key="2">
    <source>
        <dbReference type="SAM" id="Phobius"/>
    </source>
</evidence>
<dbReference type="Proteomes" id="UP001059041">
    <property type="component" value="Linkage Group LG18"/>
</dbReference>
<feature type="transmembrane region" description="Helical" evidence="2">
    <location>
        <begin position="6"/>
        <end position="24"/>
    </location>
</feature>
<sequence>EASSDLFLPALLFTLLAIIVAAVITRAPSKDTGEESHNNETNCNATHHPETVHQSNANTPKDETIQSDSSPDHDEVCRSDCADYRSSSGWEEENSSEYGMRNALRDYNLSPDAEEKPLKYMAGILRASQLEKMMTKEELEEEQRVQRDQLAAIFQLLRDKQETFGDVTQSDLEEQLKLYSI</sequence>
<dbReference type="PANTHER" id="PTHR21845">
    <property type="entry name" value="TRANSMEMBRANE ANCHOR PROTEIN 1"/>
    <property type="match status" value="1"/>
</dbReference>
<reference evidence="4" key="1">
    <citation type="submission" date="2021-02" db="EMBL/GenBank/DDBJ databases">
        <title>Comparative genomics reveals that relaxation of natural selection precedes convergent phenotypic evolution of cavefish.</title>
        <authorList>
            <person name="Peng Z."/>
        </authorList>
    </citation>
    <scope>NUCLEOTIDE SEQUENCE</scope>
    <source>
        <tissue evidence="4">Muscle</tissue>
    </source>
</reference>
<name>A0A9W7WEX0_TRIRA</name>
<dbReference type="EMBL" id="JAFHDT010000018">
    <property type="protein sequence ID" value="KAI7797341.1"/>
    <property type="molecule type" value="Genomic_DNA"/>
</dbReference>
<dbReference type="AlphaFoldDB" id="A0A9W7WEX0"/>
<keyword evidence="5" id="KW-1185">Reference proteome</keyword>
<comment type="caution">
    <text evidence="4">The sequence shown here is derived from an EMBL/GenBank/DDBJ whole genome shotgun (WGS) entry which is preliminary data.</text>
</comment>
<organism evidence="4 5">
    <name type="scientific">Triplophysa rosa</name>
    <name type="common">Cave loach</name>
    <dbReference type="NCBI Taxonomy" id="992332"/>
    <lineage>
        <taxon>Eukaryota</taxon>
        <taxon>Metazoa</taxon>
        <taxon>Chordata</taxon>
        <taxon>Craniata</taxon>
        <taxon>Vertebrata</taxon>
        <taxon>Euteleostomi</taxon>
        <taxon>Actinopterygii</taxon>
        <taxon>Neopterygii</taxon>
        <taxon>Teleostei</taxon>
        <taxon>Ostariophysi</taxon>
        <taxon>Cypriniformes</taxon>
        <taxon>Nemacheilidae</taxon>
        <taxon>Triplophysa</taxon>
    </lineage>
</organism>
<feature type="non-terminal residue" evidence="4">
    <location>
        <position position="181"/>
    </location>
</feature>
<feature type="compositionally biased region" description="Basic and acidic residues" evidence="1">
    <location>
        <begin position="60"/>
        <end position="78"/>
    </location>
</feature>
<evidence type="ECO:0000313" key="4">
    <source>
        <dbReference type="EMBL" id="KAI7797341.1"/>
    </source>
</evidence>
<keyword evidence="2" id="KW-0472">Membrane</keyword>
<protein>
    <submittedName>
        <fullName evidence="4">Matrix-remodeling-associated protein 7</fullName>
    </submittedName>
</protein>
<gene>
    <name evidence="4" type="ORF">IRJ41_024600</name>
</gene>
<evidence type="ECO:0000256" key="1">
    <source>
        <dbReference type="SAM" id="MobiDB-lite"/>
    </source>
</evidence>
<accession>A0A9W7WEX0</accession>
<dbReference type="InterPro" id="IPR057534">
    <property type="entry name" value="MXRA7_helical"/>
</dbReference>
<proteinExistence type="predicted"/>
<dbReference type="Pfam" id="PF25473">
    <property type="entry name" value="MXRA7_helical"/>
    <property type="match status" value="1"/>
</dbReference>
<dbReference type="InterPro" id="IPR026622">
    <property type="entry name" value="Mxra7"/>
</dbReference>
<keyword evidence="2" id="KW-0812">Transmembrane</keyword>
<feature type="region of interest" description="Disordered" evidence="1">
    <location>
        <begin position="29"/>
        <end position="78"/>
    </location>
</feature>
<evidence type="ECO:0000313" key="5">
    <source>
        <dbReference type="Proteomes" id="UP001059041"/>
    </source>
</evidence>
<keyword evidence="2" id="KW-1133">Transmembrane helix</keyword>
<dbReference type="PANTHER" id="PTHR21845:SF2">
    <property type="entry name" value="MATRIX-REMODELING-ASSOCIATED PROTEIN 7"/>
    <property type="match status" value="1"/>
</dbReference>